<evidence type="ECO:0000313" key="7">
    <source>
        <dbReference type="Proteomes" id="UP001597018"/>
    </source>
</evidence>
<feature type="compositionally biased region" description="Basic and acidic residues" evidence="5">
    <location>
        <begin position="1"/>
        <end position="11"/>
    </location>
</feature>
<comment type="caution">
    <text evidence="6">The sequence shown here is derived from an EMBL/GenBank/DDBJ whole genome shotgun (WGS) entry which is preliminary data.</text>
</comment>
<dbReference type="InterPro" id="IPR008515">
    <property type="entry name" value="Ubiquitin-like_Pup"/>
</dbReference>
<feature type="region of interest" description="Disordered" evidence="5">
    <location>
        <begin position="1"/>
        <end position="34"/>
    </location>
</feature>
<comment type="pathway">
    <text evidence="1">Protein degradation; proteasomal Pup-dependent pathway.</text>
</comment>
<accession>A0ABW3FPS8</accession>
<keyword evidence="7" id="KW-1185">Reference proteome</keyword>
<organism evidence="6 7">
    <name type="scientific">Saccharopolyspora rosea</name>
    <dbReference type="NCBI Taxonomy" id="524884"/>
    <lineage>
        <taxon>Bacteria</taxon>
        <taxon>Bacillati</taxon>
        <taxon>Actinomycetota</taxon>
        <taxon>Actinomycetes</taxon>
        <taxon>Pseudonocardiales</taxon>
        <taxon>Pseudonocardiaceae</taxon>
        <taxon>Saccharopolyspora</taxon>
    </lineage>
</organism>
<dbReference type="Pfam" id="PF05639">
    <property type="entry name" value="Pup"/>
    <property type="match status" value="1"/>
</dbReference>
<evidence type="ECO:0000256" key="2">
    <source>
        <dbReference type="ARBA" id="ARBA00010616"/>
    </source>
</evidence>
<evidence type="ECO:0000256" key="5">
    <source>
        <dbReference type="SAM" id="MobiDB-lite"/>
    </source>
</evidence>
<protein>
    <recommendedName>
        <fullName evidence="3">Prokaryotic ubiquitin-like protein Pup</fullName>
    </recommendedName>
    <alternativeName>
        <fullName evidence="4">Bacterial ubiquitin-like modifier</fullName>
    </alternativeName>
</protein>
<dbReference type="NCBIfam" id="TIGR03687">
    <property type="entry name" value="pupylate_cterm"/>
    <property type="match status" value="1"/>
</dbReference>
<reference evidence="7" key="1">
    <citation type="journal article" date="2019" name="Int. J. Syst. Evol. Microbiol.">
        <title>The Global Catalogue of Microorganisms (GCM) 10K type strain sequencing project: providing services to taxonomists for standard genome sequencing and annotation.</title>
        <authorList>
            <consortium name="The Broad Institute Genomics Platform"/>
            <consortium name="The Broad Institute Genome Sequencing Center for Infectious Disease"/>
            <person name="Wu L."/>
            <person name="Ma J."/>
        </authorList>
    </citation>
    <scope>NUCLEOTIDE SEQUENCE [LARGE SCALE GENOMIC DNA]</scope>
    <source>
        <strain evidence="7">CCUG 56401</strain>
    </source>
</reference>
<proteinExistence type="inferred from homology"/>
<dbReference type="RefSeq" id="WP_263252535.1">
    <property type="nucleotide sequence ID" value="NZ_BAABLT010000001.1"/>
</dbReference>
<evidence type="ECO:0000256" key="4">
    <source>
        <dbReference type="ARBA" id="ARBA00032321"/>
    </source>
</evidence>
<evidence type="ECO:0000313" key="6">
    <source>
        <dbReference type="EMBL" id="MFD0919593.1"/>
    </source>
</evidence>
<comment type="similarity">
    <text evidence="2">Belongs to the prokaryotic ubiquitin-like protein family.</text>
</comment>
<dbReference type="EMBL" id="JBHTIW010000003">
    <property type="protein sequence ID" value="MFD0919593.1"/>
    <property type="molecule type" value="Genomic_DNA"/>
</dbReference>
<evidence type="ECO:0000256" key="1">
    <source>
        <dbReference type="ARBA" id="ARBA00004707"/>
    </source>
</evidence>
<gene>
    <name evidence="6" type="ORF">ACFQ16_07545</name>
</gene>
<evidence type="ECO:0000256" key="3">
    <source>
        <dbReference type="ARBA" id="ARBA00016748"/>
    </source>
</evidence>
<dbReference type="Proteomes" id="UP001597018">
    <property type="component" value="Unassembled WGS sequence"/>
</dbReference>
<sequence>MHQEKPRRYERDDDDESTEPAPTGRDRRADLDDSTEELLTEIDDVLEENATEFVRSYIQKGGE</sequence>
<name>A0ABW3FPS8_9PSEU</name>